<evidence type="ECO:0000313" key="2">
    <source>
        <dbReference type="EMBL" id="JAI27495.1"/>
    </source>
</evidence>
<feature type="region of interest" description="Disordered" evidence="1">
    <location>
        <begin position="1"/>
        <end position="21"/>
    </location>
</feature>
<reference evidence="2" key="1">
    <citation type="submission" date="2015-06" db="EMBL/GenBank/DDBJ databases">
        <authorList>
            <person name="Hoefler B.C."/>
            <person name="Straight P.D."/>
        </authorList>
    </citation>
    <scope>NUCLEOTIDE SEQUENCE</scope>
</reference>
<protein>
    <submittedName>
        <fullName evidence="2">Uncharacterized protein</fullName>
    </submittedName>
</protein>
<dbReference type="OrthoDB" id="6621649at2759"/>
<name>A0A0K8UMA0_BACLA</name>
<accession>A0A0K8UMA0</accession>
<dbReference type="EMBL" id="GDHF01024819">
    <property type="protein sequence ID" value="JAI27495.1"/>
    <property type="molecule type" value="Transcribed_RNA"/>
</dbReference>
<evidence type="ECO:0000256" key="1">
    <source>
        <dbReference type="SAM" id="MobiDB-lite"/>
    </source>
</evidence>
<proteinExistence type="predicted"/>
<gene>
    <name evidence="2" type="ORF">c7_g1_i8</name>
</gene>
<sequence length="126" mass="13011">MVKTLRLTSNTDTNATNNNNASHYPNASVAYKLTNGTGSTGNGTIVNPYVADYTYNINPCTTNNSANALLLPSTHSSAMSSATSAAVIMPHHMQQKAHTIATASGSIGCVGQSPTKLSVDGPITDL</sequence>
<feature type="compositionally biased region" description="Low complexity" evidence="1">
    <location>
        <begin position="8"/>
        <end position="21"/>
    </location>
</feature>
<dbReference type="AlphaFoldDB" id="A0A0K8UMA0"/>
<organism evidence="2">
    <name type="scientific">Bactrocera latifrons</name>
    <name type="common">Malaysian fruit fly</name>
    <name type="synonym">Chaetodacus latifrons</name>
    <dbReference type="NCBI Taxonomy" id="174628"/>
    <lineage>
        <taxon>Eukaryota</taxon>
        <taxon>Metazoa</taxon>
        <taxon>Ecdysozoa</taxon>
        <taxon>Arthropoda</taxon>
        <taxon>Hexapoda</taxon>
        <taxon>Insecta</taxon>
        <taxon>Pterygota</taxon>
        <taxon>Neoptera</taxon>
        <taxon>Endopterygota</taxon>
        <taxon>Diptera</taxon>
        <taxon>Brachycera</taxon>
        <taxon>Muscomorpha</taxon>
        <taxon>Tephritoidea</taxon>
        <taxon>Tephritidae</taxon>
        <taxon>Bactrocera</taxon>
        <taxon>Bactrocera</taxon>
    </lineage>
</organism>